<organism evidence="8 9">
    <name type="scientific">Afifella marina DSM 2698</name>
    <dbReference type="NCBI Taxonomy" id="1120955"/>
    <lineage>
        <taxon>Bacteria</taxon>
        <taxon>Pseudomonadati</taxon>
        <taxon>Pseudomonadota</taxon>
        <taxon>Alphaproteobacteria</taxon>
        <taxon>Hyphomicrobiales</taxon>
        <taxon>Afifellaceae</taxon>
        <taxon>Afifella</taxon>
    </lineage>
</organism>
<dbReference type="Proteomes" id="UP000199347">
    <property type="component" value="Unassembled WGS sequence"/>
</dbReference>
<name>A0A1G5MLX7_AFIMA</name>
<dbReference type="Pfam" id="PF01810">
    <property type="entry name" value="LysE"/>
    <property type="match status" value="1"/>
</dbReference>
<evidence type="ECO:0000256" key="1">
    <source>
        <dbReference type="ARBA" id="ARBA00004651"/>
    </source>
</evidence>
<evidence type="ECO:0000256" key="6">
    <source>
        <dbReference type="ARBA" id="ARBA00023136"/>
    </source>
</evidence>
<comment type="similarity">
    <text evidence="2">Belongs to the Rht family.</text>
</comment>
<dbReference type="GO" id="GO:0042970">
    <property type="term" value="F:homoserine transmembrane transporter activity"/>
    <property type="evidence" value="ECO:0007669"/>
    <property type="project" value="TreeGrafter"/>
</dbReference>
<evidence type="ECO:0000256" key="4">
    <source>
        <dbReference type="ARBA" id="ARBA00022692"/>
    </source>
</evidence>
<dbReference type="GO" id="GO:0005886">
    <property type="term" value="C:plasma membrane"/>
    <property type="evidence" value="ECO:0007669"/>
    <property type="project" value="UniProtKB-SubCell"/>
</dbReference>
<dbReference type="OrthoDB" id="9804822at2"/>
<dbReference type="STRING" id="1120955.SAMN03080610_00843"/>
<proteinExistence type="inferred from homology"/>
<sequence length="209" mass="21932">MDLHDWIIFAATVLGVSLVPGPSTLVAFAHGAAHGWLRSISTAFGNALASTLQATAASVGLGLLITSSGSLLLVLKYAGAAYLIYVGVQIWRSASRRLHVHADADRCKSARRKLFLSGFTVAISNPKAIAFFTALFPQFLSLEGNSFAQLGGMVAVVAFVAFSVALFYGCVGAWVQGLELSRKVMSRIHKTTGGLFVASGVGLALSRNS</sequence>
<dbReference type="PANTHER" id="PTHR30086:SF14">
    <property type="entry name" value="HOMOSERINE_HOMOSERINE LACTONE EFFLUX PROTEIN"/>
    <property type="match status" value="1"/>
</dbReference>
<feature type="transmembrane region" description="Helical" evidence="7">
    <location>
        <begin position="148"/>
        <end position="175"/>
    </location>
</feature>
<evidence type="ECO:0000256" key="2">
    <source>
        <dbReference type="ARBA" id="ARBA00007928"/>
    </source>
</evidence>
<keyword evidence="4 7" id="KW-0812">Transmembrane</keyword>
<evidence type="ECO:0000313" key="9">
    <source>
        <dbReference type="Proteomes" id="UP000199347"/>
    </source>
</evidence>
<reference evidence="8 9" key="1">
    <citation type="submission" date="2016-10" db="EMBL/GenBank/DDBJ databases">
        <authorList>
            <person name="de Groot N.N."/>
        </authorList>
    </citation>
    <scope>NUCLEOTIDE SEQUENCE [LARGE SCALE GENOMIC DNA]</scope>
    <source>
        <strain evidence="8 9">DSM 2698</strain>
    </source>
</reference>
<keyword evidence="5 7" id="KW-1133">Transmembrane helix</keyword>
<evidence type="ECO:0000313" key="8">
    <source>
        <dbReference type="EMBL" id="SCZ25764.1"/>
    </source>
</evidence>
<feature type="transmembrane region" description="Helical" evidence="7">
    <location>
        <begin position="43"/>
        <end position="65"/>
    </location>
</feature>
<keyword evidence="3" id="KW-1003">Cell membrane</keyword>
<dbReference type="PIRSF" id="PIRSF006324">
    <property type="entry name" value="LeuE"/>
    <property type="match status" value="1"/>
</dbReference>
<feature type="transmembrane region" description="Helical" evidence="7">
    <location>
        <begin position="6"/>
        <end position="31"/>
    </location>
</feature>
<evidence type="ECO:0000256" key="3">
    <source>
        <dbReference type="ARBA" id="ARBA00022475"/>
    </source>
</evidence>
<dbReference type="AlphaFoldDB" id="A0A1G5MLX7"/>
<dbReference type="InterPro" id="IPR001123">
    <property type="entry name" value="LeuE-type"/>
</dbReference>
<feature type="transmembrane region" description="Helical" evidence="7">
    <location>
        <begin position="114"/>
        <end position="136"/>
    </location>
</feature>
<gene>
    <name evidence="8" type="ORF">SAMN03080610_00843</name>
</gene>
<dbReference type="EMBL" id="FMVW01000001">
    <property type="protein sequence ID" value="SCZ25764.1"/>
    <property type="molecule type" value="Genomic_DNA"/>
</dbReference>
<protein>
    <submittedName>
        <fullName evidence="8">Threonine/homoserine/homoserine lactone efflux protein</fullName>
    </submittedName>
</protein>
<evidence type="ECO:0000256" key="7">
    <source>
        <dbReference type="SAM" id="Phobius"/>
    </source>
</evidence>
<comment type="subcellular location">
    <subcellularLocation>
        <location evidence="1">Cell membrane</location>
        <topology evidence="1">Multi-pass membrane protein</topology>
    </subcellularLocation>
</comment>
<keyword evidence="9" id="KW-1185">Reference proteome</keyword>
<dbReference type="RefSeq" id="WP_092809783.1">
    <property type="nucleotide sequence ID" value="NZ_FMVW01000001.1"/>
</dbReference>
<evidence type="ECO:0000256" key="5">
    <source>
        <dbReference type="ARBA" id="ARBA00022989"/>
    </source>
</evidence>
<keyword evidence="6 7" id="KW-0472">Membrane</keyword>
<accession>A0A1G5MLX7</accession>
<dbReference type="PANTHER" id="PTHR30086">
    <property type="entry name" value="ARGININE EXPORTER PROTEIN ARGO"/>
    <property type="match status" value="1"/>
</dbReference>